<keyword evidence="6" id="KW-1015">Disulfide bond</keyword>
<keyword evidence="2" id="KW-1003">Cell membrane</keyword>
<dbReference type="STRING" id="7998.ENSIPUP00000007138"/>
<dbReference type="Pfam" id="PF00021">
    <property type="entry name" value="UPAR_LY6"/>
    <property type="match status" value="1"/>
</dbReference>
<gene>
    <name evidence="12" type="primary">spaca4l</name>
</gene>
<dbReference type="PANTHER" id="PTHR47613">
    <property type="entry name" value="SPERM ACROSOME MEMBRANE-ASSOCIATED PROTEIN 4"/>
    <property type="match status" value="1"/>
</dbReference>
<evidence type="ECO:0000313" key="11">
    <source>
        <dbReference type="Proteomes" id="UP000221080"/>
    </source>
</evidence>
<keyword evidence="7" id="KW-0325">Glycoprotein</keyword>
<keyword evidence="11" id="KW-1185">Reference proteome</keyword>
<name>A0A2D0SDL5_ICTPU</name>
<keyword evidence="5" id="KW-0472">Membrane</keyword>
<evidence type="ECO:0000313" key="12">
    <source>
        <dbReference type="RefSeq" id="XP_017340817.1"/>
    </source>
</evidence>
<feature type="domain" description="UPAR/Ly6" evidence="10">
    <location>
        <begin position="20"/>
        <end position="101"/>
    </location>
</feature>
<reference evidence="12" key="2">
    <citation type="submission" date="2025-08" db="UniProtKB">
        <authorList>
            <consortium name="RefSeq"/>
        </authorList>
    </citation>
    <scope>IDENTIFICATION</scope>
    <source>
        <tissue evidence="12">Blood</tissue>
    </source>
</reference>
<dbReference type="CTD" id="100334363"/>
<evidence type="ECO:0000256" key="9">
    <source>
        <dbReference type="ARBA" id="ARBA00029446"/>
    </source>
</evidence>
<evidence type="ECO:0000256" key="3">
    <source>
        <dbReference type="ARBA" id="ARBA00022622"/>
    </source>
</evidence>
<dbReference type="OMA" id="AKDCVFC"/>
<evidence type="ECO:0000256" key="2">
    <source>
        <dbReference type="ARBA" id="ARBA00022475"/>
    </source>
</evidence>
<dbReference type="GeneID" id="108274881"/>
<dbReference type="GO" id="GO:0035036">
    <property type="term" value="P:sperm-egg recognition"/>
    <property type="evidence" value="ECO:0007669"/>
    <property type="project" value="TreeGrafter"/>
</dbReference>
<evidence type="ECO:0000256" key="7">
    <source>
        <dbReference type="ARBA" id="ARBA00023180"/>
    </source>
</evidence>
<protein>
    <submittedName>
        <fullName evidence="12">Mambalgin-1</fullName>
    </submittedName>
</protein>
<dbReference type="AlphaFoldDB" id="A0A2D0SDL5"/>
<keyword evidence="4" id="KW-0732">Signal</keyword>
<dbReference type="OrthoDB" id="5962859at2759"/>
<reference evidence="11" key="1">
    <citation type="journal article" date="2016" name="Nat. Commun.">
        <title>The channel catfish genome sequence provides insights into the evolution of scale formation in teleosts.</title>
        <authorList>
            <person name="Liu Z."/>
            <person name="Liu S."/>
            <person name="Yao J."/>
            <person name="Bao L."/>
            <person name="Zhang J."/>
            <person name="Li Y."/>
            <person name="Jiang C."/>
            <person name="Sun L."/>
            <person name="Wang R."/>
            <person name="Zhang Y."/>
            <person name="Zhou T."/>
            <person name="Zeng Q."/>
            <person name="Fu Q."/>
            <person name="Gao S."/>
            <person name="Li N."/>
            <person name="Koren S."/>
            <person name="Jiang Y."/>
            <person name="Zimin A."/>
            <person name="Xu P."/>
            <person name="Phillippy A.M."/>
            <person name="Geng X."/>
            <person name="Song L."/>
            <person name="Sun F."/>
            <person name="Li C."/>
            <person name="Wang X."/>
            <person name="Chen A."/>
            <person name="Jin Y."/>
            <person name="Yuan Z."/>
            <person name="Yang Y."/>
            <person name="Tan S."/>
            <person name="Peatman E."/>
            <person name="Lu J."/>
            <person name="Qin Z."/>
            <person name="Dunham R."/>
            <person name="Li Z."/>
            <person name="Sonstegard T."/>
            <person name="Feng J."/>
            <person name="Danzmann R.G."/>
            <person name="Schroeder S."/>
            <person name="Scheffler B."/>
            <person name="Duke M.V."/>
            <person name="Ballard L."/>
            <person name="Kucuktas H."/>
            <person name="Kaltenboeck L."/>
            <person name="Liu H."/>
            <person name="Armbruster J."/>
            <person name="Xie Y."/>
            <person name="Kirby M.L."/>
            <person name="Tian Y."/>
            <person name="Flanagan M.E."/>
            <person name="Mu W."/>
            <person name="Waldbieser G.C."/>
        </authorList>
    </citation>
    <scope>NUCLEOTIDE SEQUENCE [LARGE SCALE GENOMIC DNA]</scope>
    <source>
        <strain evidence="11">SDA103</strain>
    </source>
</reference>
<dbReference type="GO" id="GO:0005886">
    <property type="term" value="C:plasma membrane"/>
    <property type="evidence" value="ECO:0007669"/>
    <property type="project" value="UniProtKB-SubCell"/>
</dbReference>
<keyword evidence="3" id="KW-0336">GPI-anchor</keyword>
<evidence type="ECO:0000256" key="4">
    <source>
        <dbReference type="ARBA" id="ARBA00022729"/>
    </source>
</evidence>
<dbReference type="InterPro" id="IPR045860">
    <property type="entry name" value="Snake_toxin-like_sf"/>
</dbReference>
<dbReference type="Gene3D" id="2.10.60.10">
    <property type="entry name" value="CD59"/>
    <property type="match status" value="1"/>
</dbReference>
<dbReference type="Proteomes" id="UP000221080">
    <property type="component" value="Chromosome 14"/>
</dbReference>
<evidence type="ECO:0000259" key="10">
    <source>
        <dbReference type="Pfam" id="PF00021"/>
    </source>
</evidence>
<dbReference type="RefSeq" id="XP_017340817.1">
    <property type="nucleotide sequence ID" value="XM_017485328.3"/>
</dbReference>
<proteinExistence type="inferred from homology"/>
<comment type="similarity">
    <text evidence="9">Belongs to the SPACA4/bouncer family.</text>
</comment>
<dbReference type="InterPro" id="IPR016054">
    <property type="entry name" value="LY6_UPA_recep-like"/>
</dbReference>
<evidence type="ECO:0000256" key="1">
    <source>
        <dbReference type="ARBA" id="ARBA00004609"/>
    </source>
</evidence>
<sequence length="128" mass="13686">MSKILVGFFTVALCFSLGYTLECYNCDLGLWSLCITSKVTCADNQHCYSGKGKAAGVFKVTMKGCLDVASCNKTSNINFPTNSSNVYEMTKTCCNTDLCNTAAPLALTHTLTLAIASLATMLLTKVLV</sequence>
<evidence type="ECO:0000256" key="8">
    <source>
        <dbReference type="ARBA" id="ARBA00023288"/>
    </source>
</evidence>
<keyword evidence="8" id="KW-0449">Lipoprotein</keyword>
<comment type="subcellular location">
    <subcellularLocation>
        <location evidence="1">Cell membrane</location>
        <topology evidence="1">Lipid-anchor</topology>
        <topology evidence="1">GPI-anchor</topology>
    </subcellularLocation>
</comment>
<dbReference type="InterPro" id="IPR046354">
    <property type="entry name" value="SPACA4/Bouncer"/>
</dbReference>
<accession>A0A2D0SDL5</accession>
<dbReference type="PANTHER" id="PTHR47613:SF1">
    <property type="entry name" value="SPERM ACROSOME MEMBRANE-ASSOCIATED PROTEIN 4"/>
    <property type="match status" value="1"/>
</dbReference>
<dbReference type="GO" id="GO:0098552">
    <property type="term" value="C:side of membrane"/>
    <property type="evidence" value="ECO:0007669"/>
    <property type="project" value="UniProtKB-KW"/>
</dbReference>
<dbReference type="SUPFAM" id="SSF57302">
    <property type="entry name" value="Snake toxin-like"/>
    <property type="match status" value="1"/>
</dbReference>
<dbReference type="KEGG" id="ipu:108274881"/>
<organism evidence="11 12">
    <name type="scientific">Ictalurus punctatus</name>
    <name type="common">Channel catfish</name>
    <name type="synonym">Silurus punctatus</name>
    <dbReference type="NCBI Taxonomy" id="7998"/>
    <lineage>
        <taxon>Eukaryota</taxon>
        <taxon>Metazoa</taxon>
        <taxon>Chordata</taxon>
        <taxon>Craniata</taxon>
        <taxon>Vertebrata</taxon>
        <taxon>Euteleostomi</taxon>
        <taxon>Actinopterygii</taxon>
        <taxon>Neopterygii</taxon>
        <taxon>Teleostei</taxon>
        <taxon>Ostariophysi</taxon>
        <taxon>Siluriformes</taxon>
        <taxon>Ictaluridae</taxon>
        <taxon>Ictalurus</taxon>
    </lineage>
</organism>
<evidence type="ECO:0000256" key="6">
    <source>
        <dbReference type="ARBA" id="ARBA00023157"/>
    </source>
</evidence>
<evidence type="ECO:0000256" key="5">
    <source>
        <dbReference type="ARBA" id="ARBA00023136"/>
    </source>
</evidence>